<dbReference type="InterPro" id="IPR013189">
    <property type="entry name" value="Glyco_hydro_32_C"/>
</dbReference>
<organism evidence="3 4">
    <name type="scientific">Lolium multiflorum</name>
    <name type="common">Italian ryegrass</name>
    <name type="synonym">Lolium perenne subsp. multiflorum</name>
    <dbReference type="NCBI Taxonomy" id="4521"/>
    <lineage>
        <taxon>Eukaryota</taxon>
        <taxon>Viridiplantae</taxon>
        <taxon>Streptophyta</taxon>
        <taxon>Embryophyta</taxon>
        <taxon>Tracheophyta</taxon>
        <taxon>Spermatophyta</taxon>
        <taxon>Magnoliopsida</taxon>
        <taxon>Liliopsida</taxon>
        <taxon>Poales</taxon>
        <taxon>Poaceae</taxon>
        <taxon>BOP clade</taxon>
        <taxon>Pooideae</taxon>
        <taxon>Poodae</taxon>
        <taxon>Poeae</taxon>
        <taxon>Poeae Chloroplast Group 2 (Poeae type)</taxon>
        <taxon>Loliodinae</taxon>
        <taxon>Loliinae</taxon>
        <taxon>Lolium</taxon>
    </lineage>
</organism>
<keyword evidence="4" id="KW-1185">Reference proteome</keyword>
<dbReference type="Proteomes" id="UP001231189">
    <property type="component" value="Unassembled WGS sequence"/>
</dbReference>
<dbReference type="Pfam" id="PF08244">
    <property type="entry name" value="Glyco_hydro_32C"/>
    <property type="match status" value="1"/>
</dbReference>
<feature type="region of interest" description="Disordered" evidence="1">
    <location>
        <begin position="13"/>
        <end position="35"/>
    </location>
</feature>
<evidence type="ECO:0000259" key="2">
    <source>
        <dbReference type="Pfam" id="PF08244"/>
    </source>
</evidence>
<dbReference type="SUPFAM" id="SSF49899">
    <property type="entry name" value="Concanavalin A-like lectins/glucanases"/>
    <property type="match status" value="1"/>
</dbReference>
<dbReference type="AlphaFoldDB" id="A0AAD8TPL4"/>
<evidence type="ECO:0000313" key="4">
    <source>
        <dbReference type="Proteomes" id="UP001231189"/>
    </source>
</evidence>
<comment type="caution">
    <text evidence="3">The sequence shown here is derived from an EMBL/GenBank/DDBJ whole genome shotgun (WGS) entry which is preliminary data.</text>
</comment>
<reference evidence="3" key="1">
    <citation type="submission" date="2023-07" db="EMBL/GenBank/DDBJ databases">
        <title>A chromosome-level genome assembly of Lolium multiflorum.</title>
        <authorList>
            <person name="Chen Y."/>
            <person name="Copetti D."/>
            <person name="Kolliker R."/>
            <person name="Studer B."/>
        </authorList>
    </citation>
    <scope>NUCLEOTIDE SEQUENCE</scope>
    <source>
        <strain evidence="3">02402/16</strain>
        <tissue evidence="3">Leaf</tissue>
    </source>
</reference>
<dbReference type="PANTHER" id="PTHR31953">
    <property type="entry name" value="BETA-FRUCTOFURANOSIDASE, INSOLUBLE ISOENZYME CWINV1-RELATED"/>
    <property type="match status" value="1"/>
</dbReference>
<accession>A0AAD8TPL4</accession>
<gene>
    <name evidence="3" type="ORF">QYE76_047104</name>
</gene>
<evidence type="ECO:0000256" key="1">
    <source>
        <dbReference type="SAM" id="MobiDB-lite"/>
    </source>
</evidence>
<proteinExistence type="predicted"/>
<protein>
    <recommendedName>
        <fullName evidence="2">Glycosyl hydrolase family 32 C-terminal domain-containing protein</fullName>
    </recommendedName>
</protein>
<evidence type="ECO:0000313" key="3">
    <source>
        <dbReference type="EMBL" id="KAK1686256.1"/>
    </source>
</evidence>
<dbReference type="Gene3D" id="2.60.120.560">
    <property type="entry name" value="Exo-inulinase, domain 1"/>
    <property type="match status" value="1"/>
</dbReference>
<dbReference type="EMBL" id="JAUUTY010000002">
    <property type="protein sequence ID" value="KAK1686256.1"/>
    <property type="molecule type" value="Genomic_DNA"/>
</dbReference>
<name>A0AAD8TPL4_LOLMU</name>
<dbReference type="InterPro" id="IPR050551">
    <property type="entry name" value="Fructan_Metab_Enzymes"/>
</dbReference>
<feature type="domain" description="Glycosyl hydrolase family 32 C-terminal" evidence="2">
    <location>
        <begin position="61"/>
        <end position="126"/>
    </location>
</feature>
<dbReference type="InterPro" id="IPR013320">
    <property type="entry name" value="ConA-like_dom_sf"/>
</dbReference>
<sequence length="139" mass="15149">MVEGAVWCGGAVTSSTDGSRLPRAKKTTERGGSLPLKGVRAKREWAGSGEEKPAYGGFMDLDIEKDRSISLRTLVDHSVVESYDSGGRMVITARMYPEHAKTTNSRMLIFNNGTSVIKVPKLDAWELKAAAMNVPTEVY</sequence>